<organism evidence="2">
    <name type="scientific">Panicum hallii</name>
    <dbReference type="NCBI Taxonomy" id="206008"/>
    <lineage>
        <taxon>Eukaryota</taxon>
        <taxon>Viridiplantae</taxon>
        <taxon>Streptophyta</taxon>
        <taxon>Embryophyta</taxon>
        <taxon>Tracheophyta</taxon>
        <taxon>Spermatophyta</taxon>
        <taxon>Magnoliopsida</taxon>
        <taxon>Liliopsida</taxon>
        <taxon>Poales</taxon>
        <taxon>Poaceae</taxon>
        <taxon>PACMAD clade</taxon>
        <taxon>Panicoideae</taxon>
        <taxon>Panicodae</taxon>
        <taxon>Paniceae</taxon>
        <taxon>Panicinae</taxon>
        <taxon>Panicum</taxon>
        <taxon>Panicum sect. Panicum</taxon>
    </lineage>
</organism>
<sequence>MRRGLPGSGKMARKRPRIFADAFVSDDSGGSDYEVDEHEIPNDHIGGVSFSEEENDDGSNSSDSEVLKSALYQKYKEQYNKVKKIEKEMLRALNHEDKRAKPVIEKKKDAFTRFSASYFSKVIDSLDENKRSIIEKHGFGSLIEFDKCFVPNKFAMWVAQPIDYRSGDIIVKDKVISLIEDAVHYVLDLPMGCIEFPIDYSSGKSRLLSQFNLQSLPPAKYFGDMLIDKKPVMDEEAVTCFLIVALNCFPCPNCSVTPSNRYLGIFEDINNVRKYNWCSFVRSWLLERIKSFNKTKFSADDPPSLGGCLYLIAVMYLDFVNCNARQPSLQIPRILVWKGTMLRDFSDLDLVSTGVYGFRPLLEISATCYSKQSIFLHTSASSASMNSEFKNKLDEYSQCKLPEKLKTGICKAIEEHCFNSSLSVNMDITSLASLSSDLEQTFSTLLEHVYSVDSRSMMLVLKVIGLIAENGPAVSEASHQTSEQNTTPESDVRNYSTPHMRGAQTV</sequence>
<evidence type="ECO:0000313" key="2">
    <source>
        <dbReference type="EMBL" id="PAN27327.1"/>
    </source>
</evidence>
<gene>
    <name evidence="2" type="ORF">PAHAL_5G074200</name>
</gene>
<evidence type="ECO:0000256" key="1">
    <source>
        <dbReference type="SAM" id="MobiDB-lite"/>
    </source>
</evidence>
<dbReference type="Gramene" id="PAN27327">
    <property type="protein sequence ID" value="PAN27327"/>
    <property type="gene ID" value="PAHAL_5G074200"/>
</dbReference>
<dbReference type="PANTHER" id="PTHR34835:SF60">
    <property type="entry name" value="OS10G0490300 PROTEIN"/>
    <property type="match status" value="1"/>
</dbReference>
<feature type="compositionally biased region" description="Polar residues" evidence="1">
    <location>
        <begin position="477"/>
        <end position="497"/>
    </location>
</feature>
<protein>
    <recommendedName>
        <fullName evidence="3">Ubiquitin-like protease family profile domain-containing protein</fullName>
    </recommendedName>
</protein>
<dbReference type="EMBL" id="CM008050">
    <property type="protein sequence ID" value="PAN27327.1"/>
    <property type="molecule type" value="Genomic_DNA"/>
</dbReference>
<evidence type="ECO:0008006" key="3">
    <source>
        <dbReference type="Google" id="ProtNLM"/>
    </source>
</evidence>
<proteinExistence type="predicted"/>
<dbReference type="AlphaFoldDB" id="A0A2S3HPJ2"/>
<dbReference type="Proteomes" id="UP000243499">
    <property type="component" value="Chromosome 5"/>
</dbReference>
<feature type="region of interest" description="Disordered" evidence="1">
    <location>
        <begin position="475"/>
        <end position="506"/>
    </location>
</feature>
<dbReference type="PANTHER" id="PTHR34835">
    <property type="entry name" value="OS07G0283600 PROTEIN-RELATED"/>
    <property type="match status" value="1"/>
</dbReference>
<reference evidence="2" key="1">
    <citation type="submission" date="2018-04" db="EMBL/GenBank/DDBJ databases">
        <title>WGS assembly of Panicum hallii.</title>
        <authorList>
            <person name="Lovell J."/>
            <person name="Jenkins J."/>
            <person name="Lowry D."/>
            <person name="Mamidi S."/>
            <person name="Sreedasyam A."/>
            <person name="Weng X."/>
            <person name="Barry K."/>
            <person name="Bonette J."/>
            <person name="Campitelli B."/>
            <person name="Daum C."/>
            <person name="Gordon S."/>
            <person name="Gould B."/>
            <person name="Lipzen A."/>
            <person name="Macqueen A."/>
            <person name="Palacio-Mejia J."/>
            <person name="Plott C."/>
            <person name="Shakirov E."/>
            <person name="Shu S."/>
            <person name="Yoshinaga Y."/>
            <person name="Zane M."/>
            <person name="Rokhsar D."/>
            <person name="Grimwood J."/>
            <person name="Schmutz J."/>
            <person name="Juenger T."/>
        </authorList>
    </citation>
    <scope>NUCLEOTIDE SEQUENCE [LARGE SCALE GENOMIC DNA]</scope>
    <source>
        <strain evidence="2">FIL2</strain>
    </source>
</reference>
<name>A0A2S3HPJ2_9POAL</name>
<feature type="region of interest" description="Disordered" evidence="1">
    <location>
        <begin position="23"/>
        <end position="63"/>
    </location>
</feature>
<accession>A0A2S3HPJ2</accession>